<evidence type="ECO:0000313" key="1">
    <source>
        <dbReference type="EMBL" id="CAG8467631.1"/>
    </source>
</evidence>
<reference evidence="1" key="1">
    <citation type="submission" date="2021-06" db="EMBL/GenBank/DDBJ databases">
        <authorList>
            <person name="Kallberg Y."/>
            <person name="Tangrot J."/>
            <person name="Rosling A."/>
        </authorList>
    </citation>
    <scope>NUCLEOTIDE SEQUENCE</scope>
    <source>
        <strain evidence="1">MA453B</strain>
    </source>
</reference>
<dbReference type="OrthoDB" id="2365019at2759"/>
<sequence>MGKPPHRSSFAEAEKNKFANTQELVRCHLKNCIYFKQKYNKSEQEEILEKSDKSVSVATTKIEEETDDNLKDFPRNILFNILNNEWWKSLMQLKDKGHLTEVLHSFGWVCQYKKVLAICQLRSELLCLRNITTIDKSLKTYKQKNGISPKNNEQISLEDNKEELSDNDIDNNIDNIEGQSQMNVEQLEIVRCVNLAEEEEGDYMQCDSFSLDKYKEEVMLQDNIHPANYLSAK</sequence>
<accession>A0A9N8VYN7</accession>
<evidence type="ECO:0000313" key="2">
    <source>
        <dbReference type="Proteomes" id="UP000789405"/>
    </source>
</evidence>
<keyword evidence="2" id="KW-1185">Reference proteome</keyword>
<name>A0A9N8VYN7_9GLOM</name>
<dbReference type="Proteomes" id="UP000789405">
    <property type="component" value="Unassembled WGS sequence"/>
</dbReference>
<dbReference type="AlphaFoldDB" id="A0A9N8VYN7"/>
<proteinExistence type="predicted"/>
<gene>
    <name evidence="1" type="ORF">DERYTH_LOCUS1304</name>
</gene>
<comment type="caution">
    <text evidence="1">The sequence shown here is derived from an EMBL/GenBank/DDBJ whole genome shotgun (WGS) entry which is preliminary data.</text>
</comment>
<organism evidence="1 2">
    <name type="scientific">Dentiscutata erythropus</name>
    <dbReference type="NCBI Taxonomy" id="1348616"/>
    <lineage>
        <taxon>Eukaryota</taxon>
        <taxon>Fungi</taxon>
        <taxon>Fungi incertae sedis</taxon>
        <taxon>Mucoromycota</taxon>
        <taxon>Glomeromycotina</taxon>
        <taxon>Glomeromycetes</taxon>
        <taxon>Diversisporales</taxon>
        <taxon>Gigasporaceae</taxon>
        <taxon>Dentiscutata</taxon>
    </lineage>
</organism>
<protein>
    <submittedName>
        <fullName evidence="1">14297_t:CDS:1</fullName>
    </submittedName>
</protein>
<dbReference type="EMBL" id="CAJVPY010000355">
    <property type="protein sequence ID" value="CAG8467631.1"/>
    <property type="molecule type" value="Genomic_DNA"/>
</dbReference>